<reference evidence="1 2" key="1">
    <citation type="submission" date="2024-01" db="EMBL/GenBank/DDBJ databases">
        <title>A telomere-to-telomere, gap-free genome of sweet tea (Lithocarpus litseifolius).</title>
        <authorList>
            <person name="Zhou J."/>
        </authorList>
    </citation>
    <scope>NUCLEOTIDE SEQUENCE [LARGE SCALE GENOMIC DNA]</scope>
    <source>
        <strain evidence="1">Zhou-2022a</strain>
        <tissue evidence="1">Leaf</tissue>
    </source>
</reference>
<accession>A0AAW2CHM0</accession>
<name>A0AAW2CHM0_9ROSI</name>
<evidence type="ECO:0000313" key="1">
    <source>
        <dbReference type="EMBL" id="KAK9997583.1"/>
    </source>
</evidence>
<keyword evidence="2" id="KW-1185">Reference proteome</keyword>
<organism evidence="1 2">
    <name type="scientific">Lithocarpus litseifolius</name>
    <dbReference type="NCBI Taxonomy" id="425828"/>
    <lineage>
        <taxon>Eukaryota</taxon>
        <taxon>Viridiplantae</taxon>
        <taxon>Streptophyta</taxon>
        <taxon>Embryophyta</taxon>
        <taxon>Tracheophyta</taxon>
        <taxon>Spermatophyta</taxon>
        <taxon>Magnoliopsida</taxon>
        <taxon>eudicotyledons</taxon>
        <taxon>Gunneridae</taxon>
        <taxon>Pentapetalae</taxon>
        <taxon>rosids</taxon>
        <taxon>fabids</taxon>
        <taxon>Fagales</taxon>
        <taxon>Fagaceae</taxon>
        <taxon>Lithocarpus</taxon>
    </lineage>
</organism>
<comment type="caution">
    <text evidence="1">The sequence shown here is derived from an EMBL/GenBank/DDBJ whole genome shotgun (WGS) entry which is preliminary data.</text>
</comment>
<proteinExistence type="predicted"/>
<protein>
    <submittedName>
        <fullName evidence="1">Uncharacterized protein</fullName>
    </submittedName>
</protein>
<dbReference type="AlphaFoldDB" id="A0AAW2CHM0"/>
<evidence type="ECO:0000313" key="2">
    <source>
        <dbReference type="Proteomes" id="UP001459277"/>
    </source>
</evidence>
<gene>
    <name evidence="1" type="ORF">SO802_022269</name>
</gene>
<sequence length="208" mass="24133">MLFYFEHVNVETNLEHMSKRLQPRICYWGKKEVNQRMLKLHSIGSFDSPKLVVTEMDGGHETKNIPLEKQDINESHAMPSQYEDKPNMGSDEAIRRIEQSITSLRDEMLVMQKTVIDIANNMDSFKNDILLELKKTAREHNGHSNDLNLNDIVDVKKEMKSASSYLIQDTMDHDDTLCAKKESKIESTSPVQDKMDKMIQSTLKKYLR</sequence>
<dbReference type="Proteomes" id="UP001459277">
    <property type="component" value="Unassembled WGS sequence"/>
</dbReference>
<dbReference type="EMBL" id="JAZDWU010000007">
    <property type="protein sequence ID" value="KAK9997583.1"/>
    <property type="molecule type" value="Genomic_DNA"/>
</dbReference>